<comment type="similarity">
    <text evidence="2">Belongs to the UPF0053 family.</text>
</comment>
<evidence type="ECO:0000256" key="2">
    <source>
        <dbReference type="ARBA" id="ARBA00006337"/>
    </source>
</evidence>
<feature type="transmembrane region" description="Helical" evidence="10">
    <location>
        <begin position="97"/>
        <end position="118"/>
    </location>
</feature>
<organism evidence="13 14">
    <name type="scientific">Limnothrix redekei LRLZ20PSL1</name>
    <dbReference type="NCBI Taxonomy" id="3112953"/>
    <lineage>
        <taxon>Bacteria</taxon>
        <taxon>Bacillati</taxon>
        <taxon>Cyanobacteriota</taxon>
        <taxon>Cyanophyceae</taxon>
        <taxon>Pseudanabaenales</taxon>
        <taxon>Pseudanabaenaceae</taxon>
        <taxon>Limnothrix</taxon>
    </lineage>
</organism>
<dbReference type="PANTHER" id="PTHR22777:SF17">
    <property type="entry name" value="UPF0053 PROTEIN SLL0260"/>
    <property type="match status" value="1"/>
</dbReference>
<evidence type="ECO:0000256" key="5">
    <source>
        <dbReference type="ARBA" id="ARBA00022989"/>
    </source>
</evidence>
<feature type="domain" description="CNNM transmembrane" evidence="12">
    <location>
        <begin position="1"/>
        <end position="201"/>
    </location>
</feature>
<dbReference type="SMART" id="SM00116">
    <property type="entry name" value="CBS"/>
    <property type="match status" value="2"/>
</dbReference>
<dbReference type="EMBL" id="JAZAQF010000029">
    <property type="protein sequence ID" value="MFG3817144.1"/>
    <property type="molecule type" value="Genomic_DNA"/>
</dbReference>
<dbReference type="Gene3D" id="3.30.465.10">
    <property type="match status" value="1"/>
</dbReference>
<dbReference type="RefSeq" id="WP_393011256.1">
    <property type="nucleotide sequence ID" value="NZ_JAZAQF010000029.1"/>
</dbReference>
<name>A0ABW7C7J3_9CYAN</name>
<reference evidence="14" key="1">
    <citation type="journal article" date="2024" name="Algal Res.">
        <title>Biochemical, toxicological and genomic investigation of a high-biomass producing Limnothrix strain isolated from Italian shallow drinking water reservoir.</title>
        <authorList>
            <person name="Simonazzi M."/>
            <person name="Shishido T.K."/>
            <person name="Delbaje E."/>
            <person name="Wahlsten M."/>
            <person name="Fewer D.P."/>
            <person name="Sivonen K."/>
            <person name="Pezzolesi L."/>
            <person name="Pistocchi R."/>
        </authorList>
    </citation>
    <scope>NUCLEOTIDE SEQUENCE [LARGE SCALE GENOMIC DNA]</scope>
    <source>
        <strain evidence="14">LRLZ20PSL1</strain>
    </source>
</reference>
<dbReference type="Pfam" id="PF01595">
    <property type="entry name" value="CNNM"/>
    <property type="match status" value="1"/>
</dbReference>
<dbReference type="InterPro" id="IPR002550">
    <property type="entry name" value="CNNM"/>
</dbReference>
<feature type="domain" description="CBS" evidence="11">
    <location>
        <begin position="284"/>
        <end position="341"/>
    </location>
</feature>
<dbReference type="PROSITE" id="PS51371">
    <property type="entry name" value="CBS"/>
    <property type="match status" value="2"/>
</dbReference>
<dbReference type="InterPro" id="IPR046342">
    <property type="entry name" value="CBS_dom_sf"/>
</dbReference>
<evidence type="ECO:0000256" key="10">
    <source>
        <dbReference type="SAM" id="Phobius"/>
    </source>
</evidence>
<proteinExistence type="inferred from homology"/>
<evidence type="ECO:0000256" key="7">
    <source>
        <dbReference type="ARBA" id="ARBA00023136"/>
    </source>
</evidence>
<feature type="domain" description="CBS" evidence="11">
    <location>
        <begin position="220"/>
        <end position="279"/>
    </location>
</feature>
<evidence type="ECO:0000256" key="3">
    <source>
        <dbReference type="ARBA" id="ARBA00022692"/>
    </source>
</evidence>
<evidence type="ECO:0000256" key="1">
    <source>
        <dbReference type="ARBA" id="ARBA00004141"/>
    </source>
</evidence>
<dbReference type="PANTHER" id="PTHR22777">
    <property type="entry name" value="HEMOLYSIN-RELATED"/>
    <property type="match status" value="1"/>
</dbReference>
<evidence type="ECO:0000256" key="6">
    <source>
        <dbReference type="ARBA" id="ARBA00023122"/>
    </source>
</evidence>
<dbReference type="InterPro" id="IPR000644">
    <property type="entry name" value="CBS_dom"/>
</dbReference>
<dbReference type="SUPFAM" id="SSF54631">
    <property type="entry name" value="CBS-domain pair"/>
    <property type="match status" value="1"/>
</dbReference>
<evidence type="ECO:0000259" key="12">
    <source>
        <dbReference type="PROSITE" id="PS51846"/>
    </source>
</evidence>
<dbReference type="InterPro" id="IPR016169">
    <property type="entry name" value="FAD-bd_PCMH_sub2"/>
</dbReference>
<dbReference type="Gene3D" id="3.10.580.10">
    <property type="entry name" value="CBS-domain"/>
    <property type="match status" value="1"/>
</dbReference>
<dbReference type="CDD" id="cd04590">
    <property type="entry name" value="CBS_pair_CorC_HlyC_assoc"/>
    <property type="match status" value="1"/>
</dbReference>
<keyword evidence="4" id="KW-0677">Repeat</keyword>
<dbReference type="InterPro" id="IPR005170">
    <property type="entry name" value="Transptr-assoc_dom"/>
</dbReference>
<accession>A0ABW7C7J3</accession>
<comment type="caution">
    <text evidence="13">The sequence shown here is derived from an EMBL/GenBank/DDBJ whole genome shotgun (WGS) entry which is preliminary data.</text>
</comment>
<evidence type="ECO:0000313" key="13">
    <source>
        <dbReference type="EMBL" id="MFG3817144.1"/>
    </source>
</evidence>
<comment type="subcellular location">
    <subcellularLocation>
        <location evidence="1">Membrane</location>
        <topology evidence="1">Multi-pass membrane protein</topology>
    </subcellularLocation>
</comment>
<dbReference type="SMART" id="SM01091">
    <property type="entry name" value="CorC_HlyC"/>
    <property type="match status" value="1"/>
</dbReference>
<dbReference type="InterPro" id="IPR044751">
    <property type="entry name" value="Ion_transp-like_CBS"/>
</dbReference>
<keyword evidence="6 8" id="KW-0129">CBS domain</keyword>
<sequence length="444" mass="48264">MSSALTELAIVAALTVANGIFSMSEMAIVSSRKTRLQNRAERGDRAARAALALAESPNQFLSTIQIGITLIGILTGTFGGASLSAELRPILEAVPPLAPMSGALSVVITVAGITYLSLVVGELVPKRLALGNPEQIAANVALPMRWLSRITAPVVYLLSHSTDLIVRSLGTTVSSEPQVTEEEIKLLLQQGTEAGTVEEAEQEIVERVLSLGDRPVSSVMTSRREVVWLDLDAPLHETIEQIINSHHQRFPVCRDSLDEVVGFIQVNDLLAQTLMNQTLNLTDCLRQPLIVPETTGTLRILEMFRETGLHIALVVDEYGVVQGLVTINDMLEAIVGDLTDVDEEDTPKVVQREDGSWLVDGMLAIERMRDELDMAELPGEREGRYQTVAGFVIASLGHIPKATDTFHWNGFRFEVVDMDGNRVDKILVSKPSTAPSASEPPTAH</sequence>
<keyword evidence="7 9" id="KW-0472">Membrane</keyword>
<keyword evidence="5 9" id="KW-1133">Transmembrane helix</keyword>
<evidence type="ECO:0000256" key="9">
    <source>
        <dbReference type="PROSITE-ProRule" id="PRU01193"/>
    </source>
</evidence>
<dbReference type="PROSITE" id="PS51846">
    <property type="entry name" value="CNNM"/>
    <property type="match status" value="1"/>
</dbReference>
<dbReference type="InterPro" id="IPR036318">
    <property type="entry name" value="FAD-bd_PCMH-like_sf"/>
</dbReference>
<evidence type="ECO:0000313" key="14">
    <source>
        <dbReference type="Proteomes" id="UP001604335"/>
    </source>
</evidence>
<dbReference type="Proteomes" id="UP001604335">
    <property type="component" value="Unassembled WGS sequence"/>
</dbReference>
<dbReference type="Pfam" id="PF03471">
    <property type="entry name" value="CorC_HlyC"/>
    <property type="match status" value="1"/>
</dbReference>
<protein>
    <submittedName>
        <fullName evidence="13">Hemolysin family protein</fullName>
    </submittedName>
</protein>
<evidence type="ECO:0000256" key="8">
    <source>
        <dbReference type="PROSITE-ProRule" id="PRU00703"/>
    </source>
</evidence>
<gene>
    <name evidence="13" type="ORF">VPK24_05805</name>
</gene>
<dbReference type="SUPFAM" id="SSF56176">
    <property type="entry name" value="FAD-binding/transporter-associated domain-like"/>
    <property type="match status" value="1"/>
</dbReference>
<dbReference type="Pfam" id="PF00571">
    <property type="entry name" value="CBS"/>
    <property type="match status" value="2"/>
</dbReference>
<evidence type="ECO:0000259" key="11">
    <source>
        <dbReference type="PROSITE" id="PS51371"/>
    </source>
</evidence>
<keyword evidence="14" id="KW-1185">Reference proteome</keyword>
<evidence type="ECO:0000256" key="4">
    <source>
        <dbReference type="ARBA" id="ARBA00022737"/>
    </source>
</evidence>
<keyword evidence="3 9" id="KW-0812">Transmembrane</keyword>
<feature type="transmembrane region" description="Helical" evidence="10">
    <location>
        <begin position="64"/>
        <end position="85"/>
    </location>
</feature>